<dbReference type="EMBL" id="VZSI01000052">
    <property type="protein sequence ID" value="NWY15207.1"/>
    <property type="molecule type" value="Genomic_DNA"/>
</dbReference>
<dbReference type="Pfam" id="PF05349">
    <property type="entry name" value="GATA-N"/>
    <property type="match status" value="1"/>
</dbReference>
<dbReference type="InterPro" id="IPR013088">
    <property type="entry name" value="Znf_NHR/GATA"/>
</dbReference>
<dbReference type="AlphaFoldDB" id="A0A7K7C4D3"/>
<dbReference type="SUPFAM" id="SSF57716">
    <property type="entry name" value="Glucocorticoid receptor-like (DNA-binding domain)"/>
    <property type="match status" value="2"/>
</dbReference>
<feature type="region of interest" description="Disordered" evidence="12">
    <location>
        <begin position="53"/>
        <end position="110"/>
    </location>
</feature>
<dbReference type="PROSITE" id="PS50114">
    <property type="entry name" value="GATA_ZN_FINGER_2"/>
    <property type="match status" value="2"/>
</dbReference>
<dbReference type="Pfam" id="PF00320">
    <property type="entry name" value="GATA"/>
    <property type="match status" value="2"/>
</dbReference>
<dbReference type="PIRSF" id="PIRSF003028">
    <property type="entry name" value="TF_GATA_4/5/6"/>
    <property type="match status" value="1"/>
</dbReference>
<keyword evidence="2 11" id="KW-0479">Metal-binding</keyword>
<dbReference type="RefSeq" id="XP_068890305.1">
    <property type="nucleotide sequence ID" value="XM_069034204.1"/>
</dbReference>
<reference evidence="14 15" key="1">
    <citation type="submission" date="2019-09" db="EMBL/GenBank/DDBJ databases">
        <title>Bird 10,000 Genomes (B10K) Project - Family phase.</title>
        <authorList>
            <person name="Zhang G."/>
        </authorList>
    </citation>
    <scope>NUCLEOTIDE SEQUENCE [LARGE SCALE GENOMIC DNA]</scope>
    <source>
        <strain evidence="14">OUT-0022</strain>
        <tissue evidence="14">Blood</tissue>
    </source>
</reference>
<dbReference type="GO" id="GO:0000978">
    <property type="term" value="F:RNA polymerase II cis-regulatory region sequence-specific DNA binding"/>
    <property type="evidence" value="ECO:0007669"/>
    <property type="project" value="TreeGrafter"/>
</dbReference>
<feature type="compositionally biased region" description="Low complexity" evidence="12">
    <location>
        <begin position="295"/>
        <end position="316"/>
    </location>
</feature>
<dbReference type="GO" id="GO:0045165">
    <property type="term" value="P:cell fate commitment"/>
    <property type="evidence" value="ECO:0007669"/>
    <property type="project" value="TreeGrafter"/>
</dbReference>
<evidence type="ECO:0000256" key="4">
    <source>
        <dbReference type="ARBA" id="ARBA00022771"/>
    </source>
</evidence>
<keyword evidence="6" id="KW-0805">Transcription regulation</keyword>
<feature type="region of interest" description="Disordered" evidence="12">
    <location>
        <begin position="1"/>
        <end position="20"/>
    </location>
</feature>
<evidence type="ECO:0000313" key="15">
    <source>
        <dbReference type="Proteomes" id="UP000575874"/>
    </source>
</evidence>
<dbReference type="PROSITE" id="PS00344">
    <property type="entry name" value="GATA_ZN_FINGER_1"/>
    <property type="match status" value="2"/>
</dbReference>
<feature type="zinc finger region" description="GATA-type 1" evidence="11">
    <location>
        <begin position="186"/>
        <end position="210"/>
    </location>
</feature>
<evidence type="ECO:0000256" key="6">
    <source>
        <dbReference type="ARBA" id="ARBA00023015"/>
    </source>
</evidence>
<dbReference type="CDD" id="cd00202">
    <property type="entry name" value="ZnF_GATA"/>
    <property type="match status" value="2"/>
</dbReference>
<dbReference type="FunFam" id="3.30.50.10:FF:000032">
    <property type="entry name" value="Transcription factor GATA-3"/>
    <property type="match status" value="1"/>
</dbReference>
<feature type="compositionally biased region" description="Polar residues" evidence="12">
    <location>
        <begin position="10"/>
        <end position="20"/>
    </location>
</feature>
<dbReference type="GO" id="GO:0005634">
    <property type="term" value="C:nucleus"/>
    <property type="evidence" value="ECO:0007669"/>
    <property type="project" value="UniProtKB-SubCell"/>
</dbReference>
<keyword evidence="8" id="KW-0010">Activator</keyword>
<dbReference type="PRINTS" id="PR00619">
    <property type="entry name" value="GATAZNFINGER"/>
</dbReference>
<dbReference type="GO" id="GO:0045944">
    <property type="term" value="P:positive regulation of transcription by RNA polymerase II"/>
    <property type="evidence" value="ECO:0007669"/>
    <property type="project" value="TreeGrafter"/>
</dbReference>
<evidence type="ECO:0000256" key="9">
    <source>
        <dbReference type="ARBA" id="ARBA00023163"/>
    </source>
</evidence>
<dbReference type="FunFam" id="3.30.50.10:FF:000001">
    <property type="entry name" value="GATA transcription factor (GATAd)"/>
    <property type="match status" value="1"/>
</dbReference>
<evidence type="ECO:0000256" key="10">
    <source>
        <dbReference type="ARBA" id="ARBA00023242"/>
    </source>
</evidence>
<comment type="caution">
    <text evidence="14">The sequence shown here is derived from an EMBL/GenBank/DDBJ whole genome shotgun (WGS) entry which is preliminary data.</text>
</comment>
<keyword evidence="15" id="KW-1185">Reference proteome</keyword>
<organism evidence="14 15">
    <name type="scientific">Aphelocoma coerulescens</name>
    <name type="common">Florida scrub-jay</name>
    <name type="synonym">Corvus coerulescens</name>
    <dbReference type="NCBI Taxonomy" id="39617"/>
    <lineage>
        <taxon>Eukaryota</taxon>
        <taxon>Metazoa</taxon>
        <taxon>Chordata</taxon>
        <taxon>Craniata</taxon>
        <taxon>Vertebrata</taxon>
        <taxon>Euteleostomi</taxon>
        <taxon>Archelosauria</taxon>
        <taxon>Archosauria</taxon>
        <taxon>Dinosauria</taxon>
        <taxon>Saurischia</taxon>
        <taxon>Theropoda</taxon>
        <taxon>Coelurosauria</taxon>
        <taxon>Aves</taxon>
        <taxon>Neognathae</taxon>
        <taxon>Neoaves</taxon>
        <taxon>Telluraves</taxon>
        <taxon>Australaves</taxon>
        <taxon>Passeriformes</taxon>
        <taxon>Corvoidea</taxon>
        <taxon>Corvidae</taxon>
        <taxon>Aphelocoma</taxon>
    </lineage>
</organism>
<evidence type="ECO:0000256" key="1">
    <source>
        <dbReference type="ARBA" id="ARBA00004123"/>
    </source>
</evidence>
<dbReference type="GO" id="GO:0000981">
    <property type="term" value="F:DNA-binding transcription factor activity, RNA polymerase II-specific"/>
    <property type="evidence" value="ECO:0007669"/>
    <property type="project" value="InterPro"/>
</dbReference>
<dbReference type="InterPro" id="IPR039355">
    <property type="entry name" value="Transcription_factor_GATA"/>
</dbReference>
<comment type="subcellular location">
    <subcellularLocation>
        <location evidence="1">Nucleus</location>
    </subcellularLocation>
</comment>
<keyword evidence="9" id="KW-0804">Transcription</keyword>
<feature type="region of interest" description="Disordered" evidence="12">
    <location>
        <begin position="281"/>
        <end position="378"/>
    </location>
</feature>
<dbReference type="GO" id="GO:0000122">
    <property type="term" value="P:negative regulation of transcription by RNA polymerase II"/>
    <property type="evidence" value="ECO:0007669"/>
    <property type="project" value="TreeGrafter"/>
</dbReference>
<feature type="domain" description="GATA-type" evidence="13">
    <location>
        <begin position="180"/>
        <end position="233"/>
    </location>
</feature>
<dbReference type="InterPro" id="IPR000679">
    <property type="entry name" value="Znf_GATA"/>
</dbReference>
<feature type="non-terminal residue" evidence="14">
    <location>
        <position position="1"/>
    </location>
</feature>
<dbReference type="GeneID" id="138121033"/>
<feature type="domain" description="GATA-type" evidence="13">
    <location>
        <begin position="233"/>
        <end position="286"/>
    </location>
</feature>
<keyword evidence="4 11" id="KW-0863">Zinc-finger</keyword>
<dbReference type="SMART" id="SM00401">
    <property type="entry name" value="ZnF_GATA"/>
    <property type="match status" value="2"/>
</dbReference>
<dbReference type="InterPro" id="IPR008013">
    <property type="entry name" value="GATA_N"/>
</dbReference>
<feature type="non-terminal residue" evidence="14">
    <location>
        <position position="393"/>
    </location>
</feature>
<keyword evidence="7" id="KW-0238">DNA-binding</keyword>
<feature type="compositionally biased region" description="Basic residues" evidence="12">
    <location>
        <begin position="285"/>
        <end position="294"/>
    </location>
</feature>
<evidence type="ECO:0000259" key="13">
    <source>
        <dbReference type="PROSITE" id="PS50114"/>
    </source>
</evidence>
<sequence length="393" mass="41954">MYQGLALTPNHGQSAYSHDSSNFLHSSAGSPVYVPTTRVPSVLQTLPYLQGCEPHQSHLGNPPGWGQSGGEAAAFNAGSPHPSSGFSYSHSPPGSSPSGRDGAYQGPLLLGGGGREQYGNALVRSVNGSYSSPYPAYVTPEIPPSWTAGHFESSVLHSLQTRQAALPGRRSTFEYLEEFPGDGRECVNCGAMSTPLWRKDGTGHYLCNACGLYHKMNGINRPLKPQKRLSSSRRAGLCCTNCHTTNTTLWRRNAEGEPVCNACGLYMKLHGVPRPLAMKKESIQTRKRKPKNITKGKASTGSTTSATNSPSSITNSDSTVTLKSEPSTTSQYPGQTIVSVSQAQSQSDEALASGHGEFKFEPEDYTFSPSSMAPQPGLSVPLRQDSWCALALA</sequence>
<dbReference type="Proteomes" id="UP000575874">
    <property type="component" value="Unassembled WGS sequence"/>
</dbReference>
<proteinExistence type="predicted"/>
<dbReference type="PANTHER" id="PTHR10071:SF289">
    <property type="entry name" value="TRANSCRIPTION FACTOR GATA-5"/>
    <property type="match status" value="1"/>
</dbReference>
<feature type="zinc finger region" description="GATA-type 2" evidence="11">
    <location>
        <begin position="239"/>
        <end position="263"/>
    </location>
</feature>
<keyword evidence="3" id="KW-0677">Repeat</keyword>
<evidence type="ECO:0000313" key="14">
    <source>
        <dbReference type="EMBL" id="NWY15207.1"/>
    </source>
</evidence>
<name>A0A7K7C4D3_APHCE</name>
<evidence type="ECO:0000256" key="2">
    <source>
        <dbReference type="ARBA" id="ARBA00022723"/>
    </source>
</evidence>
<accession>A0A7K7C4D3</accession>
<evidence type="ECO:0000256" key="3">
    <source>
        <dbReference type="ARBA" id="ARBA00022737"/>
    </source>
</evidence>
<feature type="compositionally biased region" description="Polar residues" evidence="12">
    <location>
        <begin position="317"/>
        <end position="348"/>
    </location>
</feature>
<dbReference type="PANTHER" id="PTHR10071">
    <property type="entry name" value="TRANSCRIPTION FACTOR GATA FAMILY MEMBER"/>
    <property type="match status" value="1"/>
</dbReference>
<evidence type="ECO:0000256" key="11">
    <source>
        <dbReference type="PIRSR" id="PIRSR003028-1"/>
    </source>
</evidence>
<dbReference type="GO" id="GO:0008270">
    <property type="term" value="F:zinc ion binding"/>
    <property type="evidence" value="ECO:0007669"/>
    <property type="project" value="UniProtKB-KW"/>
</dbReference>
<feature type="compositionally biased region" description="Low complexity" evidence="12">
    <location>
        <begin position="78"/>
        <end position="99"/>
    </location>
</feature>
<keyword evidence="5 11" id="KW-0862">Zinc</keyword>
<evidence type="ECO:0000256" key="7">
    <source>
        <dbReference type="ARBA" id="ARBA00023125"/>
    </source>
</evidence>
<evidence type="ECO:0000256" key="12">
    <source>
        <dbReference type="SAM" id="MobiDB-lite"/>
    </source>
</evidence>
<keyword evidence="10" id="KW-0539">Nucleus</keyword>
<evidence type="ECO:0000256" key="8">
    <source>
        <dbReference type="ARBA" id="ARBA00023159"/>
    </source>
</evidence>
<dbReference type="Gene3D" id="3.30.50.10">
    <property type="entry name" value="Erythroid Transcription Factor GATA-1, subunit A"/>
    <property type="match status" value="2"/>
</dbReference>
<protein>
    <submittedName>
        <fullName evidence="14">GATA5 factor</fullName>
    </submittedName>
</protein>
<dbReference type="InterPro" id="IPR016375">
    <property type="entry name" value="TF_GATA_4/5/6"/>
</dbReference>
<gene>
    <name evidence="14" type="primary">Gata5</name>
    <name evidence="14" type="ORF">APHCOE_R09529</name>
</gene>
<evidence type="ECO:0000256" key="5">
    <source>
        <dbReference type="ARBA" id="ARBA00022833"/>
    </source>
</evidence>